<gene>
    <name evidence="2" type="primary">P0649C11.18</name>
</gene>
<evidence type="ECO:0000313" key="2">
    <source>
        <dbReference type="EMBL" id="BAD69107.1"/>
    </source>
</evidence>
<evidence type="ECO:0000256" key="1">
    <source>
        <dbReference type="SAM" id="MobiDB-lite"/>
    </source>
</evidence>
<evidence type="ECO:0000313" key="3">
    <source>
        <dbReference type="Proteomes" id="UP000000763"/>
    </source>
</evidence>
<accession>Q5VN68</accession>
<sequence length="166" mass="17796">MDSSPSPKTAQGRELGDQIESEMVRDPFGQHQAETNEDAWRMLPEADPPRQPPPPAAADDLAAPAPGGGAAGSDSRAATSSALERLVGIGVLDRREAHSGGTLTGSVQEARRRRRKWPPAVTSSGAQRSSDARRLLCWRQQWREQKADSVATTADSDGGKPVQDLY</sequence>
<dbReference type="Proteomes" id="UP000000763">
    <property type="component" value="Chromosome 6"/>
</dbReference>
<dbReference type="EMBL" id="AP005659">
    <property type="protein sequence ID" value="BAD69107.1"/>
    <property type="molecule type" value="Genomic_DNA"/>
</dbReference>
<reference evidence="3" key="2">
    <citation type="journal article" date="2008" name="Nucleic Acids Res.">
        <title>The rice annotation project database (RAP-DB): 2008 update.</title>
        <authorList>
            <consortium name="The rice annotation project (RAP)"/>
        </authorList>
    </citation>
    <scope>GENOME REANNOTATION</scope>
    <source>
        <strain evidence="3">cv. Nipponbare</strain>
    </source>
</reference>
<name>Q5VN68_ORYSJ</name>
<organism evidence="2 3">
    <name type="scientific">Oryza sativa subsp. japonica</name>
    <name type="common">Rice</name>
    <dbReference type="NCBI Taxonomy" id="39947"/>
    <lineage>
        <taxon>Eukaryota</taxon>
        <taxon>Viridiplantae</taxon>
        <taxon>Streptophyta</taxon>
        <taxon>Embryophyta</taxon>
        <taxon>Tracheophyta</taxon>
        <taxon>Spermatophyta</taxon>
        <taxon>Magnoliopsida</taxon>
        <taxon>Liliopsida</taxon>
        <taxon>Poales</taxon>
        <taxon>Poaceae</taxon>
        <taxon>BOP clade</taxon>
        <taxon>Oryzoideae</taxon>
        <taxon>Oryzeae</taxon>
        <taxon>Oryzinae</taxon>
        <taxon>Oryza</taxon>
        <taxon>Oryza sativa</taxon>
    </lineage>
</organism>
<protein>
    <submittedName>
        <fullName evidence="2">Uncharacterized protein</fullName>
    </submittedName>
</protein>
<dbReference type="AlphaFoldDB" id="Q5VN68"/>
<feature type="region of interest" description="Disordered" evidence="1">
    <location>
        <begin position="1"/>
        <end position="79"/>
    </location>
</feature>
<reference evidence="3" key="1">
    <citation type="journal article" date="2005" name="Nature">
        <title>The map-based sequence of the rice genome.</title>
        <authorList>
            <consortium name="International rice genome sequencing project (IRGSP)"/>
            <person name="Matsumoto T."/>
            <person name="Wu J."/>
            <person name="Kanamori H."/>
            <person name="Katayose Y."/>
            <person name="Fujisawa M."/>
            <person name="Namiki N."/>
            <person name="Mizuno H."/>
            <person name="Yamamoto K."/>
            <person name="Antonio B.A."/>
            <person name="Baba T."/>
            <person name="Sakata K."/>
            <person name="Nagamura Y."/>
            <person name="Aoki H."/>
            <person name="Arikawa K."/>
            <person name="Arita K."/>
            <person name="Bito T."/>
            <person name="Chiden Y."/>
            <person name="Fujitsuka N."/>
            <person name="Fukunaka R."/>
            <person name="Hamada M."/>
            <person name="Harada C."/>
            <person name="Hayashi A."/>
            <person name="Hijishita S."/>
            <person name="Honda M."/>
            <person name="Hosokawa S."/>
            <person name="Ichikawa Y."/>
            <person name="Idonuma A."/>
            <person name="Iijima M."/>
            <person name="Ikeda M."/>
            <person name="Ikeno M."/>
            <person name="Ito K."/>
            <person name="Ito S."/>
            <person name="Ito T."/>
            <person name="Ito Y."/>
            <person name="Ito Y."/>
            <person name="Iwabuchi A."/>
            <person name="Kamiya K."/>
            <person name="Karasawa W."/>
            <person name="Kurita K."/>
            <person name="Katagiri S."/>
            <person name="Kikuta A."/>
            <person name="Kobayashi H."/>
            <person name="Kobayashi N."/>
            <person name="Machita K."/>
            <person name="Maehara T."/>
            <person name="Masukawa M."/>
            <person name="Mizubayashi T."/>
            <person name="Mukai Y."/>
            <person name="Nagasaki H."/>
            <person name="Nagata Y."/>
            <person name="Naito S."/>
            <person name="Nakashima M."/>
            <person name="Nakama Y."/>
            <person name="Nakamichi Y."/>
            <person name="Nakamura M."/>
            <person name="Meguro A."/>
            <person name="Negishi M."/>
            <person name="Ohta I."/>
            <person name="Ohta T."/>
            <person name="Okamoto M."/>
            <person name="Ono N."/>
            <person name="Saji S."/>
            <person name="Sakaguchi M."/>
            <person name="Sakai K."/>
            <person name="Shibata M."/>
            <person name="Shimokawa T."/>
            <person name="Song J."/>
            <person name="Takazaki Y."/>
            <person name="Terasawa K."/>
            <person name="Tsugane M."/>
            <person name="Tsuji K."/>
            <person name="Ueda S."/>
            <person name="Waki K."/>
            <person name="Yamagata H."/>
            <person name="Yamamoto M."/>
            <person name="Yamamoto S."/>
            <person name="Yamane H."/>
            <person name="Yoshiki S."/>
            <person name="Yoshihara R."/>
            <person name="Yukawa K."/>
            <person name="Zhong H."/>
            <person name="Yano M."/>
            <person name="Yuan Q."/>
            <person name="Ouyang S."/>
            <person name="Liu J."/>
            <person name="Jones K.M."/>
            <person name="Gansberger K."/>
            <person name="Moffat K."/>
            <person name="Hill J."/>
            <person name="Bera J."/>
            <person name="Fadrosh D."/>
            <person name="Jin S."/>
            <person name="Johri S."/>
            <person name="Kim M."/>
            <person name="Overton L."/>
            <person name="Reardon M."/>
            <person name="Tsitrin T."/>
            <person name="Vuong H."/>
            <person name="Weaver B."/>
            <person name="Ciecko A."/>
            <person name="Tallon L."/>
            <person name="Jackson J."/>
            <person name="Pai G."/>
            <person name="Aken S.V."/>
            <person name="Utterback T."/>
            <person name="Reidmuller S."/>
            <person name="Feldblyum T."/>
            <person name="Hsiao J."/>
            <person name="Zismann V."/>
            <person name="Iobst S."/>
            <person name="de Vazeille A.R."/>
            <person name="Buell C.R."/>
            <person name="Ying K."/>
            <person name="Li Y."/>
            <person name="Lu T."/>
            <person name="Huang Y."/>
            <person name="Zhao Q."/>
            <person name="Feng Q."/>
            <person name="Zhang L."/>
            <person name="Zhu J."/>
            <person name="Weng Q."/>
            <person name="Mu J."/>
            <person name="Lu Y."/>
            <person name="Fan D."/>
            <person name="Liu Y."/>
            <person name="Guan J."/>
            <person name="Zhang Y."/>
            <person name="Yu S."/>
            <person name="Liu X."/>
            <person name="Zhang Y."/>
            <person name="Hong G."/>
            <person name="Han B."/>
            <person name="Choisne N."/>
            <person name="Demange N."/>
            <person name="Orjeda G."/>
            <person name="Samain S."/>
            <person name="Cattolico L."/>
            <person name="Pelletier E."/>
            <person name="Couloux A."/>
            <person name="Segurens B."/>
            <person name="Wincker P."/>
            <person name="D'Hont A."/>
            <person name="Scarpelli C."/>
            <person name="Weissenbach J."/>
            <person name="Salanoubat M."/>
            <person name="Quetier F."/>
            <person name="Yu Y."/>
            <person name="Kim H.R."/>
            <person name="Rambo T."/>
            <person name="Currie J."/>
            <person name="Collura K."/>
            <person name="Luo M."/>
            <person name="Yang T."/>
            <person name="Ammiraju J.S.S."/>
            <person name="Engler F."/>
            <person name="Soderlund C."/>
            <person name="Wing R.A."/>
            <person name="Palmer L.E."/>
            <person name="de la Bastide M."/>
            <person name="Spiegel L."/>
            <person name="Nascimento L."/>
            <person name="Zutavern T."/>
            <person name="O'Shaughnessy A."/>
            <person name="Dike S."/>
            <person name="Dedhia N."/>
            <person name="Preston R."/>
            <person name="Balija V."/>
            <person name="McCombie W.R."/>
            <person name="Chow T."/>
            <person name="Chen H."/>
            <person name="Chung M."/>
            <person name="Chen C."/>
            <person name="Shaw J."/>
            <person name="Wu H."/>
            <person name="Hsiao K."/>
            <person name="Chao Y."/>
            <person name="Chu M."/>
            <person name="Cheng C."/>
            <person name="Hour A."/>
            <person name="Lee P."/>
            <person name="Lin S."/>
            <person name="Lin Y."/>
            <person name="Liou J."/>
            <person name="Liu S."/>
            <person name="Hsing Y."/>
            <person name="Raghuvanshi S."/>
            <person name="Mohanty A."/>
            <person name="Bharti A.K."/>
            <person name="Gaur A."/>
            <person name="Gupta V."/>
            <person name="Kumar D."/>
            <person name="Ravi V."/>
            <person name="Vij S."/>
            <person name="Kapur A."/>
            <person name="Khurana P."/>
            <person name="Khurana P."/>
            <person name="Khurana J.P."/>
            <person name="Tyagi A.K."/>
            <person name="Gaikwad K."/>
            <person name="Singh A."/>
            <person name="Dalal V."/>
            <person name="Srivastava S."/>
            <person name="Dixit A."/>
            <person name="Pal A.K."/>
            <person name="Ghazi I.A."/>
            <person name="Yadav M."/>
            <person name="Pandit A."/>
            <person name="Bhargava A."/>
            <person name="Sureshbabu K."/>
            <person name="Batra K."/>
            <person name="Sharma T.R."/>
            <person name="Mohapatra T."/>
            <person name="Singh N.K."/>
            <person name="Messing J."/>
            <person name="Nelson A.B."/>
            <person name="Fuks G."/>
            <person name="Kavchok S."/>
            <person name="Keizer G."/>
            <person name="Linton E."/>
            <person name="Llaca V."/>
            <person name="Song R."/>
            <person name="Tanyolac B."/>
            <person name="Young S."/>
            <person name="Ho-Il K."/>
            <person name="Hahn J.H."/>
            <person name="Sangsakoo G."/>
            <person name="Vanavichit A."/>
            <person name="de Mattos Luiz.A.T."/>
            <person name="Zimmer P.D."/>
            <person name="Malone G."/>
            <person name="Dellagostin O."/>
            <person name="de Oliveira A.C."/>
            <person name="Bevan M."/>
            <person name="Bancroft I."/>
            <person name="Minx P."/>
            <person name="Cordum H."/>
            <person name="Wilson R."/>
            <person name="Cheng Z."/>
            <person name="Jin W."/>
            <person name="Jiang J."/>
            <person name="Leong S.A."/>
            <person name="Iwama H."/>
            <person name="Gojobori T."/>
            <person name="Itoh T."/>
            <person name="Niimura Y."/>
            <person name="Fujii Y."/>
            <person name="Habara T."/>
            <person name="Sakai H."/>
            <person name="Sato Y."/>
            <person name="Wilson G."/>
            <person name="Kumar K."/>
            <person name="McCouch S."/>
            <person name="Juretic N."/>
            <person name="Hoen D."/>
            <person name="Wright S."/>
            <person name="Bruskiewich R."/>
            <person name="Bureau T."/>
            <person name="Miyao A."/>
            <person name="Hirochika H."/>
            <person name="Nishikawa T."/>
            <person name="Kadowaki K."/>
            <person name="Sugiura M."/>
            <person name="Burr B."/>
            <person name="Sasaki T."/>
        </authorList>
    </citation>
    <scope>NUCLEOTIDE SEQUENCE [LARGE SCALE GENOMIC DNA]</scope>
    <source>
        <strain evidence="3">cv. Nipponbare</strain>
    </source>
</reference>
<proteinExistence type="predicted"/>
<feature type="region of interest" description="Disordered" evidence="1">
    <location>
        <begin position="96"/>
        <end position="166"/>
    </location>
</feature>